<protein>
    <recommendedName>
        <fullName evidence="1">DUF6824 domain-containing protein</fullName>
    </recommendedName>
</protein>
<accession>A0AAD2CKZ1</accession>
<dbReference type="AlphaFoldDB" id="A0AAD2CKZ1"/>
<sequence>MNVEFPQTIDSMGCSAPFFNHDGNSEVSVGLMEEEEAFLASEIKNLSFQERNKALEDVHCVGEGEKENPEMIKQALIEFQGEVESQADPIYMRAYSRNRGYVEDPAFRLMFLRCKLYDAKQAARQMISFLRNQDAYFGSHTLGRDIAFTDLEEEDKQILKSGIFHIQAERDKAGRVVVILFNDMFLRNYKIESMIRAGYFMIFNCVRSRPDVQLQGVTTIFYDVVRADGQQKNQSWDAVLTLMNRALILPMRHSSMHYCMKTNGTSFSLNKVFLKVMLNGFPKYTIVRSRFHYGHSDVELQSKIRGYGVPLNTFPVDKLGNIREDLIDVWYNENCCCRANSNPSGTIVFTSSINSNDAIMATHNTEKMTIRPELTESCTLSSETLVPKTNDVLLGRGKRIQKHPGNISFRDWMYEHRSEYDGAYKFKRRQVAMELKNRYAENGVRFLKQTSDFKWSLANEEETEEKVKQLFRSFRRGGTGY</sequence>
<evidence type="ECO:0000313" key="3">
    <source>
        <dbReference type="Proteomes" id="UP001295423"/>
    </source>
</evidence>
<dbReference type="EMBL" id="CAKOGP040000546">
    <property type="protein sequence ID" value="CAJ1936081.1"/>
    <property type="molecule type" value="Genomic_DNA"/>
</dbReference>
<dbReference type="Pfam" id="PF20710">
    <property type="entry name" value="DUF6824"/>
    <property type="match status" value="1"/>
</dbReference>
<comment type="caution">
    <text evidence="2">The sequence shown here is derived from an EMBL/GenBank/DDBJ whole genome shotgun (WGS) entry which is preliminary data.</text>
</comment>
<evidence type="ECO:0000259" key="1">
    <source>
        <dbReference type="Pfam" id="PF20710"/>
    </source>
</evidence>
<gene>
    <name evidence="2" type="ORF">CYCCA115_LOCUS5028</name>
</gene>
<keyword evidence="3" id="KW-1185">Reference proteome</keyword>
<dbReference type="Proteomes" id="UP001295423">
    <property type="component" value="Unassembled WGS sequence"/>
</dbReference>
<evidence type="ECO:0000313" key="2">
    <source>
        <dbReference type="EMBL" id="CAJ1936081.1"/>
    </source>
</evidence>
<name>A0AAD2CKZ1_9STRA</name>
<organism evidence="2 3">
    <name type="scientific">Cylindrotheca closterium</name>
    <dbReference type="NCBI Taxonomy" id="2856"/>
    <lineage>
        <taxon>Eukaryota</taxon>
        <taxon>Sar</taxon>
        <taxon>Stramenopiles</taxon>
        <taxon>Ochrophyta</taxon>
        <taxon>Bacillariophyta</taxon>
        <taxon>Bacillariophyceae</taxon>
        <taxon>Bacillariophycidae</taxon>
        <taxon>Bacillariales</taxon>
        <taxon>Bacillariaceae</taxon>
        <taxon>Cylindrotheca</taxon>
    </lineage>
</organism>
<feature type="domain" description="DUF6824" evidence="1">
    <location>
        <begin position="391"/>
        <end position="472"/>
    </location>
</feature>
<dbReference type="InterPro" id="IPR049227">
    <property type="entry name" value="DUF6824"/>
</dbReference>
<proteinExistence type="predicted"/>
<reference evidence="2" key="1">
    <citation type="submission" date="2023-08" db="EMBL/GenBank/DDBJ databases">
        <authorList>
            <person name="Audoor S."/>
            <person name="Bilcke G."/>
        </authorList>
    </citation>
    <scope>NUCLEOTIDE SEQUENCE</scope>
</reference>